<dbReference type="AlphaFoldDB" id="A0A1X6WR11"/>
<proteinExistence type="predicted"/>
<organism evidence="1 2">
    <name type="scientific">Vagococcus fluvialis bH819</name>
    <dbReference type="NCBI Taxonomy" id="1255619"/>
    <lineage>
        <taxon>Bacteria</taxon>
        <taxon>Bacillati</taxon>
        <taxon>Bacillota</taxon>
        <taxon>Bacilli</taxon>
        <taxon>Lactobacillales</taxon>
        <taxon>Enterococcaceae</taxon>
        <taxon>Vagococcus</taxon>
    </lineage>
</organism>
<name>A0A1X6WR11_9ENTE</name>
<gene>
    <name evidence="1" type="ORF">FM121_11850</name>
</gene>
<accession>A0A1X6WR11</accession>
<keyword evidence="2" id="KW-1185">Reference proteome</keyword>
<evidence type="ECO:0000313" key="1">
    <source>
        <dbReference type="EMBL" id="SLM86783.1"/>
    </source>
</evidence>
<reference evidence="2" key="1">
    <citation type="submission" date="2017-02" db="EMBL/GenBank/DDBJ databases">
        <authorList>
            <person name="Dridi B."/>
        </authorList>
    </citation>
    <scope>NUCLEOTIDE SEQUENCE [LARGE SCALE GENOMIC DNA]</scope>
    <source>
        <strain evidence="2">bH819</strain>
    </source>
</reference>
<protein>
    <submittedName>
        <fullName evidence="1">Uncharacterized protein</fullName>
    </submittedName>
</protein>
<sequence>MYFNIINTEDVALSPIFQKSEAKAKLKNPKLKGIVSHSTGVQFDYKEAYIE</sequence>
<dbReference type="Proteomes" id="UP000195918">
    <property type="component" value="Unassembled WGS sequence"/>
</dbReference>
<evidence type="ECO:0000313" key="2">
    <source>
        <dbReference type="Proteomes" id="UP000195918"/>
    </source>
</evidence>
<dbReference type="EMBL" id="FWFD01000015">
    <property type="protein sequence ID" value="SLM86783.1"/>
    <property type="molecule type" value="Genomic_DNA"/>
</dbReference>